<name>M3BLI8_STRM1</name>
<protein>
    <recommendedName>
        <fullName evidence="3">Secreted protein</fullName>
    </recommendedName>
</protein>
<sequence length="67" mass="6633">MRRITATVFAALLTASLAGLTGTVAAVAAPTSVTANQCMLGGGEVRVISPSLKVCVGGIFDGQRVVG</sequence>
<dbReference type="AlphaFoldDB" id="M3BLI8"/>
<evidence type="ECO:0008006" key="3">
    <source>
        <dbReference type="Google" id="ProtNLM"/>
    </source>
</evidence>
<accession>M3BLI8</accession>
<organism evidence="1 2">
    <name type="scientific">Streptomyces mobaraensis (strain ATCC 29032 / DSM 40847 / JCM 4168 / NBRC 13819 / NCIMB 11159 / IPCR 16-22)</name>
    <dbReference type="NCBI Taxonomy" id="1223523"/>
    <lineage>
        <taxon>Bacteria</taxon>
        <taxon>Bacillati</taxon>
        <taxon>Actinomycetota</taxon>
        <taxon>Actinomycetes</taxon>
        <taxon>Kitasatosporales</taxon>
        <taxon>Streptomycetaceae</taxon>
        <taxon>Streptomyces</taxon>
    </lineage>
</organism>
<dbReference type="RefSeq" id="WP_004943302.1">
    <property type="nucleotide sequence ID" value="NZ_AORZ01000027.1"/>
</dbReference>
<dbReference type="Proteomes" id="UP000011740">
    <property type="component" value="Unassembled WGS sequence"/>
</dbReference>
<comment type="caution">
    <text evidence="1">The sequence shown here is derived from an EMBL/GenBank/DDBJ whole genome shotgun (WGS) entry which is preliminary data.</text>
</comment>
<dbReference type="EMBL" id="AORZ01000027">
    <property type="protein sequence ID" value="EMF00440.1"/>
    <property type="molecule type" value="Genomic_DNA"/>
</dbReference>
<evidence type="ECO:0000313" key="1">
    <source>
        <dbReference type="EMBL" id="EMF00440.1"/>
    </source>
</evidence>
<proteinExistence type="predicted"/>
<dbReference type="STRING" id="1223523.H340_11500"/>
<reference evidence="1 2" key="1">
    <citation type="journal article" date="2013" name="Genome Announc.">
        <title>Whole-Genome Shotgun Assembly and Analysis of the Genome of Streptomyces mobaraensis DSM 40847, a Strain for Industrial Production of Microbial Transglutaminase.</title>
        <authorList>
            <person name="Yang H."/>
            <person name="He T."/>
            <person name="Wu W."/>
            <person name="Zhu W."/>
            <person name="Lu B."/>
            <person name="Sun W."/>
        </authorList>
    </citation>
    <scope>NUCLEOTIDE SEQUENCE [LARGE SCALE GENOMIC DNA]</scope>
    <source>
        <strain evidence="1 2">DSM 40847</strain>
    </source>
</reference>
<gene>
    <name evidence="1" type="ORF">H340_11500</name>
</gene>
<evidence type="ECO:0000313" key="2">
    <source>
        <dbReference type="Proteomes" id="UP000011740"/>
    </source>
</evidence>